<dbReference type="Gene3D" id="3.30.160.60">
    <property type="entry name" value="Classic Zinc Finger"/>
    <property type="match status" value="1"/>
</dbReference>
<comment type="caution">
    <text evidence="4">The sequence shown here is derived from an EMBL/GenBank/DDBJ whole genome shotgun (WGS) entry which is preliminary data.</text>
</comment>
<keyword evidence="1" id="KW-0479">Metal-binding</keyword>
<evidence type="ECO:0000313" key="4">
    <source>
        <dbReference type="EMBL" id="KAH7573215.1"/>
    </source>
</evidence>
<name>A0ABQ8I9A0_9ROSI</name>
<keyword evidence="5" id="KW-1185">Reference proteome</keyword>
<evidence type="ECO:0000256" key="1">
    <source>
        <dbReference type="PROSITE-ProRule" id="PRU00042"/>
    </source>
</evidence>
<gene>
    <name evidence="4" type="ORF">JRO89_XS03G0092100</name>
</gene>
<dbReference type="InterPro" id="IPR013087">
    <property type="entry name" value="Znf_C2H2_type"/>
</dbReference>
<evidence type="ECO:0000256" key="2">
    <source>
        <dbReference type="SAM" id="MobiDB-lite"/>
    </source>
</evidence>
<keyword evidence="1" id="KW-0862">Zinc</keyword>
<dbReference type="Proteomes" id="UP000827721">
    <property type="component" value="Unassembled WGS sequence"/>
</dbReference>
<organism evidence="4 5">
    <name type="scientific">Xanthoceras sorbifolium</name>
    <dbReference type="NCBI Taxonomy" id="99658"/>
    <lineage>
        <taxon>Eukaryota</taxon>
        <taxon>Viridiplantae</taxon>
        <taxon>Streptophyta</taxon>
        <taxon>Embryophyta</taxon>
        <taxon>Tracheophyta</taxon>
        <taxon>Spermatophyta</taxon>
        <taxon>Magnoliopsida</taxon>
        <taxon>eudicotyledons</taxon>
        <taxon>Gunneridae</taxon>
        <taxon>Pentapetalae</taxon>
        <taxon>rosids</taxon>
        <taxon>malvids</taxon>
        <taxon>Sapindales</taxon>
        <taxon>Sapindaceae</taxon>
        <taxon>Xanthoceroideae</taxon>
        <taxon>Xanthoceras</taxon>
    </lineage>
</organism>
<reference evidence="4 5" key="1">
    <citation type="submission" date="2021-02" db="EMBL/GenBank/DDBJ databases">
        <title>Plant Genome Project.</title>
        <authorList>
            <person name="Zhang R.-G."/>
        </authorList>
    </citation>
    <scope>NUCLEOTIDE SEQUENCE [LARGE SCALE GENOMIC DNA]</scope>
    <source>
        <tissue evidence="4">Leaves</tissue>
    </source>
</reference>
<dbReference type="PROSITE" id="PS50157">
    <property type="entry name" value="ZINC_FINGER_C2H2_2"/>
    <property type="match status" value="1"/>
</dbReference>
<feature type="region of interest" description="Disordered" evidence="2">
    <location>
        <begin position="171"/>
        <end position="213"/>
    </location>
</feature>
<evidence type="ECO:0000259" key="3">
    <source>
        <dbReference type="PROSITE" id="PS50157"/>
    </source>
</evidence>
<sequence>MAGYGWNMHHNLNHSRKRPYLSPQIACRICDQVFMSTEALINHIETHMMEDESVFRRQHEINLMLSQRDRHFMAHPNPYQPNIFSTPTPLRPPFPSSFVNPQALQRLPFPVPTTTAPPTPSSRIFRPCPIPPPSRARKIPFHGPQLPLGYTDMSQLPPYLTTMGAAAEWKPLAPNPPTNVPYLPRPQLGRKNEDNNKKSTPEDTETLDLTLRL</sequence>
<dbReference type="EMBL" id="JAFEMO010000003">
    <property type="protein sequence ID" value="KAH7573215.1"/>
    <property type="molecule type" value="Genomic_DNA"/>
</dbReference>
<evidence type="ECO:0000313" key="5">
    <source>
        <dbReference type="Proteomes" id="UP000827721"/>
    </source>
</evidence>
<proteinExistence type="predicted"/>
<protein>
    <recommendedName>
        <fullName evidence="3">C2H2-type domain-containing protein</fullName>
    </recommendedName>
</protein>
<dbReference type="PROSITE" id="PS00028">
    <property type="entry name" value="ZINC_FINGER_C2H2_1"/>
    <property type="match status" value="1"/>
</dbReference>
<feature type="domain" description="C2H2-type" evidence="3">
    <location>
        <begin position="25"/>
        <end position="52"/>
    </location>
</feature>
<keyword evidence="1" id="KW-0863">Zinc-finger</keyword>
<accession>A0ABQ8I9A0</accession>
<feature type="compositionally biased region" description="Basic and acidic residues" evidence="2">
    <location>
        <begin position="190"/>
        <end position="201"/>
    </location>
</feature>